<evidence type="ECO:0000313" key="8">
    <source>
        <dbReference type="Proteomes" id="UP000620124"/>
    </source>
</evidence>
<protein>
    <recommendedName>
        <fullName evidence="6">Terpene synthase</fullName>
        <ecNumber evidence="6">4.2.3.-</ecNumber>
    </recommendedName>
</protein>
<dbReference type="InterPro" id="IPR034686">
    <property type="entry name" value="Terpene_cyclase-like_2"/>
</dbReference>
<name>A0A8H6XEI3_9AGAR</name>
<dbReference type="SFLD" id="SFLDG01020">
    <property type="entry name" value="Terpene_Cyclase_Like_2"/>
    <property type="match status" value="1"/>
</dbReference>
<evidence type="ECO:0000256" key="2">
    <source>
        <dbReference type="ARBA" id="ARBA00006333"/>
    </source>
</evidence>
<dbReference type="GO" id="GO:0008299">
    <property type="term" value="P:isoprenoid biosynthetic process"/>
    <property type="evidence" value="ECO:0007669"/>
    <property type="project" value="UniProtKB-ARBA"/>
</dbReference>
<evidence type="ECO:0000256" key="4">
    <source>
        <dbReference type="ARBA" id="ARBA00022842"/>
    </source>
</evidence>
<dbReference type="PANTHER" id="PTHR35201:SF4">
    <property type="entry name" value="BETA-PINACENE SYNTHASE-RELATED"/>
    <property type="match status" value="1"/>
</dbReference>
<organism evidence="7 8">
    <name type="scientific">Mycena venus</name>
    <dbReference type="NCBI Taxonomy" id="2733690"/>
    <lineage>
        <taxon>Eukaryota</taxon>
        <taxon>Fungi</taxon>
        <taxon>Dikarya</taxon>
        <taxon>Basidiomycota</taxon>
        <taxon>Agaricomycotina</taxon>
        <taxon>Agaricomycetes</taxon>
        <taxon>Agaricomycetidae</taxon>
        <taxon>Agaricales</taxon>
        <taxon>Marasmiineae</taxon>
        <taxon>Mycenaceae</taxon>
        <taxon>Mycena</taxon>
    </lineage>
</organism>
<keyword evidence="3 6" id="KW-0479">Metal-binding</keyword>
<evidence type="ECO:0000313" key="7">
    <source>
        <dbReference type="EMBL" id="KAF7339111.1"/>
    </source>
</evidence>
<comment type="cofactor">
    <cofactor evidence="1 6">
        <name>Mg(2+)</name>
        <dbReference type="ChEBI" id="CHEBI:18420"/>
    </cofactor>
</comment>
<dbReference type="OrthoDB" id="6486656at2759"/>
<dbReference type="Gene3D" id="1.10.600.10">
    <property type="entry name" value="Farnesyl Diphosphate Synthase"/>
    <property type="match status" value="1"/>
</dbReference>
<dbReference type="GO" id="GO:0010333">
    <property type="term" value="F:terpene synthase activity"/>
    <property type="evidence" value="ECO:0007669"/>
    <property type="project" value="InterPro"/>
</dbReference>
<dbReference type="GO" id="GO:0046872">
    <property type="term" value="F:metal ion binding"/>
    <property type="evidence" value="ECO:0007669"/>
    <property type="project" value="UniProtKB-KW"/>
</dbReference>
<proteinExistence type="inferred from homology"/>
<keyword evidence="4 6" id="KW-0460">Magnesium</keyword>
<keyword evidence="8" id="KW-1185">Reference proteome</keyword>
<sequence length="356" mass="40678">MSIPTSNDAPVMIYLPETMSRWPWLRALNPHYEEVSAASKAWLHSLRPFNLKSQYAFDKGDFGRLAALGYPNASKEHLRIGCDLMNVFFVIDEYTDVESASAARDMVDIIIDVLHNPHKPRAEGEMVLGEIVRQFWERTLKSASPSAARHFVTSFIDYLESVAEQAKERESDAPLTLDDYVEMRKRNIGASPSLMPAELQLNLSDDVYYHHIVQRLRDCAAELIFLDNDMVSYNKEQAAGDTCHNILAIAMRQLEIDLPAAMKWLHDYHLQVEAKFFEALRDLPSFGPEVDHQLGQYLYAIAIWPRGADCWNFEGGRYFGSKGLEIQRTRCVPMLPKVDVDSTLKRENVRVLLVEL</sequence>
<keyword evidence="5 6" id="KW-0456">Lyase</keyword>
<evidence type="ECO:0000256" key="1">
    <source>
        <dbReference type="ARBA" id="ARBA00001946"/>
    </source>
</evidence>
<dbReference type="SUPFAM" id="SSF48576">
    <property type="entry name" value="Terpenoid synthases"/>
    <property type="match status" value="1"/>
</dbReference>
<dbReference type="InterPro" id="IPR008949">
    <property type="entry name" value="Isoprenoid_synthase_dom_sf"/>
</dbReference>
<dbReference type="Pfam" id="PF19086">
    <property type="entry name" value="Terpene_syn_C_2"/>
    <property type="match status" value="1"/>
</dbReference>
<dbReference type="SFLD" id="SFLDS00005">
    <property type="entry name" value="Isoprenoid_Synthase_Type_I"/>
    <property type="match status" value="1"/>
</dbReference>
<dbReference type="AlphaFoldDB" id="A0A8H6XEI3"/>
<accession>A0A8H6XEI3</accession>
<reference evidence="7" key="1">
    <citation type="submission" date="2020-05" db="EMBL/GenBank/DDBJ databases">
        <title>Mycena genomes resolve the evolution of fungal bioluminescence.</title>
        <authorList>
            <person name="Tsai I.J."/>
        </authorList>
    </citation>
    <scope>NUCLEOTIDE SEQUENCE</scope>
    <source>
        <strain evidence="7">CCC161011</strain>
    </source>
</reference>
<evidence type="ECO:0000256" key="5">
    <source>
        <dbReference type="ARBA" id="ARBA00023239"/>
    </source>
</evidence>
<evidence type="ECO:0000256" key="6">
    <source>
        <dbReference type="RuleBase" id="RU366034"/>
    </source>
</evidence>
<dbReference type="Proteomes" id="UP000620124">
    <property type="component" value="Unassembled WGS sequence"/>
</dbReference>
<comment type="similarity">
    <text evidence="2 6">Belongs to the terpene synthase family.</text>
</comment>
<dbReference type="PANTHER" id="PTHR35201">
    <property type="entry name" value="TERPENE SYNTHASE"/>
    <property type="match status" value="1"/>
</dbReference>
<dbReference type="EMBL" id="JACAZI010000020">
    <property type="protein sequence ID" value="KAF7339111.1"/>
    <property type="molecule type" value="Genomic_DNA"/>
</dbReference>
<comment type="caution">
    <text evidence="7">The sequence shown here is derived from an EMBL/GenBank/DDBJ whole genome shotgun (WGS) entry which is preliminary data.</text>
</comment>
<gene>
    <name evidence="7" type="ORF">MVEN_01987800</name>
</gene>
<evidence type="ECO:0000256" key="3">
    <source>
        <dbReference type="ARBA" id="ARBA00022723"/>
    </source>
</evidence>
<dbReference type="EC" id="4.2.3.-" evidence="6"/>